<dbReference type="Proteomes" id="UP000325134">
    <property type="component" value="Unassembled WGS sequence"/>
</dbReference>
<organism evidence="1 2">
    <name type="scientific">Ruegeria intermedia</name>
    <dbReference type="NCBI Taxonomy" id="996115"/>
    <lineage>
        <taxon>Bacteria</taxon>
        <taxon>Pseudomonadati</taxon>
        <taxon>Pseudomonadota</taxon>
        <taxon>Alphaproteobacteria</taxon>
        <taxon>Rhodobacterales</taxon>
        <taxon>Roseobacteraceae</taxon>
        <taxon>Ruegeria</taxon>
    </lineage>
</organism>
<accession>A0A1M4XYW5</accession>
<dbReference type="AlphaFoldDB" id="A0A1M4XYW5"/>
<proteinExistence type="predicted"/>
<reference evidence="1 2" key="1">
    <citation type="submission" date="2016-11" db="EMBL/GenBank/DDBJ databases">
        <authorList>
            <person name="Varghese N."/>
            <person name="Submissions S."/>
        </authorList>
    </citation>
    <scope>NUCLEOTIDE SEQUENCE [LARGE SCALE GENOMIC DNA]</scope>
    <source>
        <strain evidence="1 2">DSM 29341</strain>
    </source>
</reference>
<name>A0A1M4XYW5_9RHOB</name>
<evidence type="ECO:0000313" key="2">
    <source>
        <dbReference type="Proteomes" id="UP000325134"/>
    </source>
</evidence>
<evidence type="ECO:0000313" key="1">
    <source>
        <dbReference type="EMBL" id="SHE98618.1"/>
    </source>
</evidence>
<keyword evidence="2" id="KW-1185">Reference proteome</keyword>
<sequence>MCRKYAFPIGNVAIVCSRSWRAGYFGSMTERYLLHSAPDSAALVIRLALEVMGLPNRTAPTHANPTEGSAT</sequence>
<gene>
    <name evidence="1" type="ORF">SAMN05444279_11363</name>
</gene>
<dbReference type="EMBL" id="FQVK01000013">
    <property type="protein sequence ID" value="SHE98618.1"/>
    <property type="molecule type" value="Genomic_DNA"/>
</dbReference>
<protein>
    <submittedName>
        <fullName evidence="1">Uncharacterized protein</fullName>
    </submittedName>
</protein>